<protein>
    <submittedName>
        <fullName evidence="1">Uncharacterized protein</fullName>
    </submittedName>
</protein>
<reference evidence="1 2" key="1">
    <citation type="journal article" date="2016" name="Nat. Commun.">
        <title>Thousands of microbial genomes shed light on interconnected biogeochemical processes in an aquifer system.</title>
        <authorList>
            <person name="Anantharaman K."/>
            <person name="Brown C.T."/>
            <person name="Hug L.A."/>
            <person name="Sharon I."/>
            <person name="Castelle C.J."/>
            <person name="Probst A.J."/>
            <person name="Thomas B.C."/>
            <person name="Singh A."/>
            <person name="Wilkins M.J."/>
            <person name="Karaoz U."/>
            <person name="Brodie E.L."/>
            <person name="Williams K.H."/>
            <person name="Hubbard S.S."/>
            <person name="Banfield J.F."/>
        </authorList>
    </citation>
    <scope>NUCLEOTIDE SEQUENCE [LARGE SCALE GENOMIC DNA]</scope>
</reference>
<organism evidence="1 2">
    <name type="scientific">Candidatus Staskawiczbacteria bacterium RIFCSPLOWO2_01_FULL_33_9</name>
    <dbReference type="NCBI Taxonomy" id="1802211"/>
    <lineage>
        <taxon>Bacteria</taxon>
        <taxon>Candidatus Staskawicziibacteriota</taxon>
    </lineage>
</organism>
<name>A0A1G2I8Q7_9BACT</name>
<dbReference type="Proteomes" id="UP000176308">
    <property type="component" value="Unassembled WGS sequence"/>
</dbReference>
<comment type="caution">
    <text evidence="1">The sequence shown here is derived from an EMBL/GenBank/DDBJ whole genome shotgun (WGS) entry which is preliminary data.</text>
</comment>
<dbReference type="EMBL" id="MHOX01000011">
    <property type="protein sequence ID" value="OGZ71184.1"/>
    <property type="molecule type" value="Genomic_DNA"/>
</dbReference>
<evidence type="ECO:0000313" key="1">
    <source>
        <dbReference type="EMBL" id="OGZ71184.1"/>
    </source>
</evidence>
<accession>A0A1G2I8Q7</accession>
<dbReference type="AlphaFoldDB" id="A0A1G2I8Q7"/>
<evidence type="ECO:0000313" key="2">
    <source>
        <dbReference type="Proteomes" id="UP000176308"/>
    </source>
</evidence>
<proteinExistence type="predicted"/>
<gene>
    <name evidence="1" type="ORF">A2904_01125</name>
</gene>
<sequence>MVESNVKSEYQEFNEIFRNRLIELVKERLTKREIEKFGEFTISGIAIGSKHNDLFANRGAKYFKRRMLGICGNYREMLRDDFVALLREFGFRYAEIDRSLELIKTCPKRNEPMMVYIGKYTTKKTTGIEARLGGAGDFEEVPVKRYIRFRANKTSDGQDSYRVILFEEE</sequence>